<dbReference type="InterPro" id="IPR017853">
    <property type="entry name" value="GH"/>
</dbReference>
<dbReference type="PROSITE" id="PS00719">
    <property type="entry name" value="GLYCOSYL_HYDROL_F2_1"/>
    <property type="match status" value="1"/>
</dbReference>
<dbReference type="Pfam" id="PF00703">
    <property type="entry name" value="Glyco_hydro_2"/>
    <property type="match status" value="1"/>
</dbReference>
<evidence type="ECO:0000256" key="7">
    <source>
        <dbReference type="RuleBase" id="RU361154"/>
    </source>
</evidence>
<evidence type="ECO:0000256" key="6">
    <source>
        <dbReference type="ARBA" id="ARBA00032230"/>
    </source>
</evidence>
<dbReference type="InterPro" id="IPR036156">
    <property type="entry name" value="Beta-gal/glucu_dom_sf"/>
</dbReference>
<dbReference type="InterPro" id="IPR006103">
    <property type="entry name" value="Glyco_hydro_2_cat"/>
</dbReference>
<evidence type="ECO:0000256" key="3">
    <source>
        <dbReference type="ARBA" id="ARBA00012756"/>
    </source>
</evidence>
<evidence type="ECO:0000256" key="2">
    <source>
        <dbReference type="ARBA" id="ARBA00007401"/>
    </source>
</evidence>
<dbReference type="GO" id="GO:0004565">
    <property type="term" value="F:beta-galactosidase activity"/>
    <property type="evidence" value="ECO:0007669"/>
    <property type="project" value="UniProtKB-EC"/>
</dbReference>
<evidence type="ECO:0000256" key="5">
    <source>
        <dbReference type="ARBA" id="ARBA00023295"/>
    </source>
</evidence>
<dbReference type="SUPFAM" id="SSF49785">
    <property type="entry name" value="Galactose-binding domain-like"/>
    <property type="match status" value="1"/>
</dbReference>
<evidence type="ECO:0000256" key="1">
    <source>
        <dbReference type="ARBA" id="ARBA00001412"/>
    </source>
</evidence>
<dbReference type="SMART" id="SM01038">
    <property type="entry name" value="Bgal_small_N"/>
    <property type="match status" value="1"/>
</dbReference>
<gene>
    <name evidence="9" type="ORF">CL176_09385</name>
</gene>
<sequence>MPLQNYFEDPQVMSVNTLPRRSYFIPYESQEAAQELDRSKSTYYESLNGDWDFKYFENVRLIEEEYWLESKSNMIDEYDTIPVPSVWQLHGYDQIQYTNVTYPIPFNPPLVPYDNPAGLYRRTFELGEEDLDKDLHLNFEGVDSAFYVWVNDHFIGYGTISHSNNEFDISQAVKVGKNHLAILVVKWSYGTYFEDADKFRYSGIFRDVYLLKRAKKRLNDFRVHQKFSSDYRQAQLLVDIEGQGIDQVSYSVYNPQRELISQGNTRLRDGIKVDIDQVQLWNSEEPRLYQLLMTVEEEVYIQEIGFREVKIEGTQFLVNGKPIKFSGVNHHDTNPNTGATVTLDQQRRDLELMKQLNFNAIRTAHYPKTAEFYELCNRLGFYVISEADIECHGVVELVGVGGYENYNMMINDPIYTDTFINRMEASMIPFLNYSSIVIWSGGNESGFGLNFEATGRRAREIDSSRPLHYEGWWHRDRQREDNDETYVDMYSRMYPSLDEIDELYLNSDSPINKPFILCEYIHAMGNGPGDIEDYYNHLYHREEYIGGFVWEWADHAVNIHRGTEKEPAYRYGGDHGEYPHDGNFCMDGIVYPDRTLSTGALDYRQVYRPVRLGKADFAKGCFEFINQLFFANLKNKVLLAIEYYDRTGNLSHKRSSITLEAEPSQKYQLQLENLNLDELSFLRFVYYDKQNGYELGFDVATYTTPQFQPLHKNDNASITYKESLANYAVSVGGNRYVFNKGTGALEQISIEEDDLLNSPGQWTIWRAPTDNDRKIKKEWYFANYHKTQIRITNSSIDSHEDCITIFFKGAMNSVSRQNIIHMNITWQIYGDGQVTLDLDGAHNLAFPFLPRFGLMLPLKKDYQKVDYLGLGPYENYPDRYNNVYRAFFSQSIDELYEPYIRPQENGARGKVSYLSVKGQGKMKDITITSEEEFSFNLSEFSTEQLTTVAHRDELVKEESVYLHIDGDQSGIGSNSCGPELLDRYRLEDKVVLRIRFSF</sequence>
<proteinExistence type="inferred from homology"/>
<dbReference type="GO" id="GO:0030246">
    <property type="term" value="F:carbohydrate binding"/>
    <property type="evidence" value="ECO:0007669"/>
    <property type="project" value="InterPro"/>
</dbReference>
<evidence type="ECO:0000313" key="9">
    <source>
        <dbReference type="EMBL" id="AXY26194.1"/>
    </source>
</evidence>
<dbReference type="Gene3D" id="3.20.20.80">
    <property type="entry name" value="Glycosidases"/>
    <property type="match status" value="1"/>
</dbReference>
<name>A0A347WM87_9LACT</name>
<dbReference type="OrthoDB" id="9762066at2"/>
<dbReference type="AlphaFoldDB" id="A0A347WM87"/>
<dbReference type="GO" id="GO:0005990">
    <property type="term" value="P:lactose catabolic process"/>
    <property type="evidence" value="ECO:0007669"/>
    <property type="project" value="TreeGrafter"/>
</dbReference>
<reference evidence="9 10" key="1">
    <citation type="submission" date="2017-09" db="EMBL/GenBank/DDBJ databases">
        <title>Complete genome sequence of Oxytococcus suis strain ZY16052.</title>
        <authorList>
            <person name="Li F."/>
        </authorList>
    </citation>
    <scope>NUCLEOTIDE SEQUENCE [LARGE SCALE GENOMIC DNA]</scope>
    <source>
        <strain evidence="9 10">ZY16052</strain>
    </source>
</reference>
<dbReference type="EC" id="3.2.1.23" evidence="3 7"/>
<dbReference type="SUPFAM" id="SSF74650">
    <property type="entry name" value="Galactose mutarotase-like"/>
    <property type="match status" value="1"/>
</dbReference>
<dbReference type="InterPro" id="IPR014718">
    <property type="entry name" value="GH-type_carb-bd"/>
</dbReference>
<dbReference type="RefSeq" id="WP_118991089.1">
    <property type="nucleotide sequence ID" value="NZ_CP023434.1"/>
</dbReference>
<evidence type="ECO:0000256" key="4">
    <source>
        <dbReference type="ARBA" id="ARBA00022801"/>
    </source>
</evidence>
<dbReference type="KEGG" id="abae:CL176_09385"/>
<dbReference type="Pfam" id="PF02929">
    <property type="entry name" value="Bgal_small_N"/>
    <property type="match status" value="1"/>
</dbReference>
<dbReference type="PANTHER" id="PTHR46323:SF2">
    <property type="entry name" value="BETA-GALACTOSIDASE"/>
    <property type="match status" value="1"/>
</dbReference>
<organism evidence="9 10">
    <name type="scientific">Suicoccus acidiformans</name>
    <dbReference type="NCBI Taxonomy" id="2036206"/>
    <lineage>
        <taxon>Bacteria</taxon>
        <taxon>Bacillati</taxon>
        <taxon>Bacillota</taxon>
        <taxon>Bacilli</taxon>
        <taxon>Lactobacillales</taxon>
        <taxon>Aerococcaceae</taxon>
        <taxon>Suicoccus</taxon>
    </lineage>
</organism>
<dbReference type="InterPro" id="IPR023230">
    <property type="entry name" value="Glyco_hydro_2_CS"/>
</dbReference>
<comment type="similarity">
    <text evidence="2 7">Belongs to the glycosyl hydrolase 2 family.</text>
</comment>
<dbReference type="Gene3D" id="2.70.98.10">
    <property type="match status" value="1"/>
</dbReference>
<dbReference type="Pfam" id="PF02837">
    <property type="entry name" value="Glyco_hydro_2_N"/>
    <property type="match status" value="1"/>
</dbReference>
<dbReference type="PANTHER" id="PTHR46323">
    <property type="entry name" value="BETA-GALACTOSIDASE"/>
    <property type="match status" value="1"/>
</dbReference>
<feature type="domain" description="Beta galactosidase small chain/" evidence="8">
    <location>
        <begin position="728"/>
        <end position="997"/>
    </location>
</feature>
<dbReference type="InterPro" id="IPR006104">
    <property type="entry name" value="Glyco_hydro_2_N"/>
</dbReference>
<dbReference type="Gene3D" id="2.60.40.10">
    <property type="entry name" value="Immunoglobulins"/>
    <property type="match status" value="1"/>
</dbReference>
<dbReference type="EMBL" id="CP023434">
    <property type="protein sequence ID" value="AXY26194.1"/>
    <property type="molecule type" value="Genomic_DNA"/>
</dbReference>
<protein>
    <recommendedName>
        <fullName evidence="3 7">Beta-galactosidase</fullName>
        <ecNumber evidence="3 7">3.2.1.23</ecNumber>
    </recommendedName>
    <alternativeName>
        <fullName evidence="6 7">Lactase</fullName>
    </alternativeName>
</protein>
<accession>A0A347WM87</accession>
<dbReference type="InterPro" id="IPR006102">
    <property type="entry name" value="Ig-like_GH2"/>
</dbReference>
<evidence type="ECO:0000259" key="8">
    <source>
        <dbReference type="SMART" id="SM01038"/>
    </source>
</evidence>
<dbReference type="InterPro" id="IPR004199">
    <property type="entry name" value="B-gal_small/dom_5"/>
</dbReference>
<dbReference type="SUPFAM" id="SSF49303">
    <property type="entry name" value="beta-Galactosidase/glucuronidase domain"/>
    <property type="match status" value="1"/>
</dbReference>
<dbReference type="PRINTS" id="PR00132">
    <property type="entry name" value="GLHYDRLASE2"/>
</dbReference>
<keyword evidence="4 7" id="KW-0378">Hydrolase</keyword>
<dbReference type="InterPro" id="IPR013783">
    <property type="entry name" value="Ig-like_fold"/>
</dbReference>
<comment type="catalytic activity">
    <reaction evidence="1 7">
        <text>Hydrolysis of terminal non-reducing beta-D-galactose residues in beta-D-galactosides.</text>
        <dbReference type="EC" id="3.2.1.23"/>
    </reaction>
</comment>
<dbReference type="Gene3D" id="2.60.120.260">
    <property type="entry name" value="Galactose-binding domain-like"/>
    <property type="match status" value="1"/>
</dbReference>
<keyword evidence="5 7" id="KW-0326">Glycosidase</keyword>
<dbReference type="GO" id="GO:0009341">
    <property type="term" value="C:beta-galactosidase complex"/>
    <property type="evidence" value="ECO:0007669"/>
    <property type="project" value="InterPro"/>
</dbReference>
<dbReference type="Pfam" id="PF02836">
    <property type="entry name" value="Glyco_hydro_2_C"/>
    <property type="match status" value="1"/>
</dbReference>
<dbReference type="InterPro" id="IPR006101">
    <property type="entry name" value="Glyco_hydro_2"/>
</dbReference>
<dbReference type="SUPFAM" id="SSF51445">
    <property type="entry name" value="(Trans)glycosidases"/>
    <property type="match status" value="1"/>
</dbReference>
<dbReference type="InterPro" id="IPR011013">
    <property type="entry name" value="Gal_mutarotase_sf_dom"/>
</dbReference>
<evidence type="ECO:0000313" key="10">
    <source>
        <dbReference type="Proteomes" id="UP000263232"/>
    </source>
</evidence>
<dbReference type="InterPro" id="IPR050347">
    <property type="entry name" value="Bact_Beta-galactosidase"/>
</dbReference>
<keyword evidence="10" id="KW-1185">Reference proteome</keyword>
<dbReference type="Proteomes" id="UP000263232">
    <property type="component" value="Chromosome"/>
</dbReference>
<dbReference type="InterPro" id="IPR008979">
    <property type="entry name" value="Galactose-bd-like_sf"/>
</dbReference>